<evidence type="ECO:0000256" key="1">
    <source>
        <dbReference type="SAM" id="MobiDB-lite"/>
    </source>
</evidence>
<reference evidence="3" key="1">
    <citation type="submission" date="2025-08" db="UniProtKB">
        <authorList>
            <consortium name="RefSeq"/>
        </authorList>
    </citation>
    <scope>IDENTIFICATION</scope>
    <source>
        <tissue evidence="3">Total insect</tissue>
    </source>
</reference>
<dbReference type="Proteomes" id="UP000515158">
    <property type="component" value="Unplaced"/>
</dbReference>
<proteinExistence type="predicted"/>
<gene>
    <name evidence="3" type="primary">LOC117649176</name>
</gene>
<sequence>MGDSDSDEEICCNPFNLHKKNITKNLRKISAADVHKNPQLYIGLLWCDNCRKWKAPSGDQQPTHSKKASAEYQQRTHSKKNPAGDQQPTHSKKEETVEVCSNPYKRHKPDQQVCDNLRKITAANVESNPKLVLGHLWCDSCRKYKPVKVTGDIGGPSTSHSKDESTPESLIKGLDCSSIEIPKRTRSSSVIPKPESNEGMFHNQASPRL</sequence>
<protein>
    <submittedName>
        <fullName evidence="3">Uncharacterized protein LOC117649176</fullName>
    </submittedName>
</protein>
<organism evidence="3">
    <name type="scientific">Thrips palmi</name>
    <name type="common">Melon thrips</name>
    <dbReference type="NCBI Taxonomy" id="161013"/>
    <lineage>
        <taxon>Eukaryota</taxon>
        <taxon>Metazoa</taxon>
        <taxon>Ecdysozoa</taxon>
        <taxon>Arthropoda</taxon>
        <taxon>Hexapoda</taxon>
        <taxon>Insecta</taxon>
        <taxon>Pterygota</taxon>
        <taxon>Neoptera</taxon>
        <taxon>Paraneoptera</taxon>
        <taxon>Thysanoptera</taxon>
        <taxon>Terebrantia</taxon>
        <taxon>Thripoidea</taxon>
        <taxon>Thripidae</taxon>
        <taxon>Thrips</taxon>
    </lineage>
</organism>
<dbReference type="KEGG" id="tpal:117649176"/>
<name>A0A6P8ZDH6_THRPL</name>
<feature type="region of interest" description="Disordered" evidence="1">
    <location>
        <begin position="152"/>
        <end position="209"/>
    </location>
</feature>
<feature type="region of interest" description="Disordered" evidence="1">
    <location>
        <begin position="55"/>
        <end position="102"/>
    </location>
</feature>
<keyword evidence="2" id="KW-1185">Reference proteome</keyword>
<evidence type="ECO:0000313" key="3">
    <source>
        <dbReference type="RefSeq" id="XP_034247557.1"/>
    </source>
</evidence>
<dbReference type="RefSeq" id="XP_034247557.1">
    <property type="nucleotide sequence ID" value="XM_034391666.1"/>
</dbReference>
<dbReference type="InParanoid" id="A0A6P8ZDH6"/>
<evidence type="ECO:0000313" key="2">
    <source>
        <dbReference type="Proteomes" id="UP000515158"/>
    </source>
</evidence>
<dbReference type="GeneID" id="117649176"/>
<accession>A0A6P8ZDH6</accession>
<dbReference type="AlphaFoldDB" id="A0A6P8ZDH6"/>